<feature type="region of interest" description="Disordered" evidence="1">
    <location>
        <begin position="278"/>
        <end position="315"/>
    </location>
</feature>
<evidence type="ECO:0008006" key="3">
    <source>
        <dbReference type="Google" id="ProtNLM"/>
    </source>
</evidence>
<evidence type="ECO:0000256" key="1">
    <source>
        <dbReference type="SAM" id="MobiDB-lite"/>
    </source>
</evidence>
<reference evidence="2" key="1">
    <citation type="journal article" date="2019" name="Sci. Rep.">
        <title>Draft genome of Tanacetum cinerariifolium, the natural source of mosquito coil.</title>
        <authorList>
            <person name="Yamashiro T."/>
            <person name="Shiraishi A."/>
            <person name="Satake H."/>
            <person name="Nakayama K."/>
        </authorList>
    </citation>
    <scope>NUCLEOTIDE SEQUENCE</scope>
</reference>
<sequence length="315" mass="35708">MEKSFHNEYSECVELKVELSKKNKMVEKYVYDELSKREAHVDYLKHTKENADTLHEIVEQARELRPLDSDLDSACKITKQIQELLDYVSDTCPSLIKQNEKLLAVTPINKNKKVRFAEPRVISSTSARRSKSQGNTKKNRISRPTSSNKKNKVEDHLRSVKPSLNKKNHVSEPVCNANVKHSVLNVNSELICATCNECMFDVVHDLCVLDYLNDVNVHVKSKYIKSKKKKVWKSTCKVFTNVGYSWKPTGQNFNIDGNTCPLTRCTYTTIMPPKKPLSSIVVKKTPPSSNTSGKRKGITNVGSSSKSKSVEVKIF</sequence>
<proteinExistence type="predicted"/>
<feature type="region of interest" description="Disordered" evidence="1">
    <location>
        <begin position="119"/>
        <end position="163"/>
    </location>
</feature>
<evidence type="ECO:0000313" key="2">
    <source>
        <dbReference type="EMBL" id="GEU85901.1"/>
    </source>
</evidence>
<comment type="caution">
    <text evidence="2">The sequence shown here is derived from an EMBL/GenBank/DDBJ whole genome shotgun (WGS) entry which is preliminary data.</text>
</comment>
<gene>
    <name evidence="2" type="ORF">Tci_057879</name>
</gene>
<organism evidence="2">
    <name type="scientific">Tanacetum cinerariifolium</name>
    <name type="common">Dalmatian daisy</name>
    <name type="synonym">Chrysanthemum cinerariifolium</name>
    <dbReference type="NCBI Taxonomy" id="118510"/>
    <lineage>
        <taxon>Eukaryota</taxon>
        <taxon>Viridiplantae</taxon>
        <taxon>Streptophyta</taxon>
        <taxon>Embryophyta</taxon>
        <taxon>Tracheophyta</taxon>
        <taxon>Spermatophyta</taxon>
        <taxon>Magnoliopsida</taxon>
        <taxon>eudicotyledons</taxon>
        <taxon>Gunneridae</taxon>
        <taxon>Pentapetalae</taxon>
        <taxon>asterids</taxon>
        <taxon>campanulids</taxon>
        <taxon>Asterales</taxon>
        <taxon>Asteraceae</taxon>
        <taxon>Asteroideae</taxon>
        <taxon>Anthemideae</taxon>
        <taxon>Anthemidinae</taxon>
        <taxon>Tanacetum</taxon>
    </lineage>
</organism>
<protein>
    <recommendedName>
        <fullName evidence="3">Integrase, catalytic region, zinc finger, CCHC-type, peptidase aspartic, catalytic</fullName>
    </recommendedName>
</protein>
<name>A0A6L2NHZ8_TANCI</name>
<dbReference type="EMBL" id="BKCJ010009205">
    <property type="protein sequence ID" value="GEU85901.1"/>
    <property type="molecule type" value="Genomic_DNA"/>
</dbReference>
<accession>A0A6L2NHZ8</accession>
<dbReference type="AlphaFoldDB" id="A0A6L2NHZ8"/>
<feature type="compositionally biased region" description="Polar residues" evidence="1">
    <location>
        <begin position="122"/>
        <end position="148"/>
    </location>
</feature>